<evidence type="ECO:0000313" key="2">
    <source>
        <dbReference type="Proteomes" id="UP001164746"/>
    </source>
</evidence>
<dbReference type="PANTHER" id="PTHR10044">
    <property type="entry name" value="INHIBITOR OF APOPTOSIS"/>
    <property type="match status" value="1"/>
</dbReference>
<sequence>MLFCSCAFASSPNLIPARQDEGFAKQQDRCSCFFRKSCQRSCFQLTAYVILNLDVLYDERKHLLSCATALPQEFILGIYHDSDTIQKIHDKDNLADTDYCHNYTHANPWKNDIKFKNPLYPPVYEVHKGGSEDKDVDFHVRCLACDRGVRHLDAGDNPWVSHRRCFPACPFARRTNGDQFIELIQASVDQGEAISELDVTIPELAEYRRKCTEDLEFSAQEFEGAFHQFGSKVLPTLEDFISCIVDNQKRNEIEGESITVDTRETTYRRPENASCEARLADAGFHFTGVGDLVRCFACDGGLRQWDAGEDPWIEHCRSFPACPFARKTKGHEFIELIQASVDQGEAISELKAYTERTLA</sequence>
<reference evidence="1" key="1">
    <citation type="submission" date="2022-11" db="EMBL/GenBank/DDBJ databases">
        <title>Centuries of genome instability and evolution in soft-shell clam transmissible cancer (bioRxiv).</title>
        <authorList>
            <person name="Hart S.F.M."/>
            <person name="Yonemitsu M.A."/>
            <person name="Giersch R.M."/>
            <person name="Beal B.F."/>
            <person name="Arriagada G."/>
            <person name="Davis B.W."/>
            <person name="Ostrander E.A."/>
            <person name="Goff S.P."/>
            <person name="Metzger M.J."/>
        </authorList>
    </citation>
    <scope>NUCLEOTIDE SEQUENCE</scope>
    <source>
        <strain evidence="1">MELC-2E11</strain>
        <tissue evidence="1">Siphon/mantle</tissue>
    </source>
</reference>
<dbReference type="Gene3D" id="1.10.1170.10">
    <property type="entry name" value="Inhibitor Of Apoptosis Protein (2mihbC-IAP-1), Chain A"/>
    <property type="match status" value="2"/>
</dbReference>
<name>A0ABY7EFJ7_MYAAR</name>
<dbReference type="PROSITE" id="PS50143">
    <property type="entry name" value="BIR_REPEAT_2"/>
    <property type="match status" value="2"/>
</dbReference>
<dbReference type="Proteomes" id="UP001164746">
    <property type="component" value="Chromosome 6"/>
</dbReference>
<proteinExistence type="predicted"/>
<dbReference type="SMART" id="SM00238">
    <property type="entry name" value="BIR"/>
    <property type="match status" value="1"/>
</dbReference>
<organism evidence="1 2">
    <name type="scientific">Mya arenaria</name>
    <name type="common">Soft-shell clam</name>
    <dbReference type="NCBI Taxonomy" id="6604"/>
    <lineage>
        <taxon>Eukaryota</taxon>
        <taxon>Metazoa</taxon>
        <taxon>Spiralia</taxon>
        <taxon>Lophotrochozoa</taxon>
        <taxon>Mollusca</taxon>
        <taxon>Bivalvia</taxon>
        <taxon>Autobranchia</taxon>
        <taxon>Heteroconchia</taxon>
        <taxon>Euheterodonta</taxon>
        <taxon>Imparidentia</taxon>
        <taxon>Neoheterodontei</taxon>
        <taxon>Myida</taxon>
        <taxon>Myoidea</taxon>
        <taxon>Myidae</taxon>
        <taxon>Mya</taxon>
    </lineage>
</organism>
<gene>
    <name evidence="1" type="ORF">MAR_017813</name>
</gene>
<dbReference type="EMBL" id="CP111017">
    <property type="protein sequence ID" value="WAR07855.1"/>
    <property type="molecule type" value="Genomic_DNA"/>
</dbReference>
<dbReference type="InterPro" id="IPR001370">
    <property type="entry name" value="BIR_rpt"/>
</dbReference>
<keyword evidence="2" id="KW-1185">Reference proteome</keyword>
<accession>A0ABY7EFJ7</accession>
<dbReference type="InterPro" id="IPR050784">
    <property type="entry name" value="IAP"/>
</dbReference>
<dbReference type="CDD" id="cd00022">
    <property type="entry name" value="BIR"/>
    <property type="match status" value="1"/>
</dbReference>
<protein>
    <submittedName>
        <fullName evidence="1">BIR7B-like protein</fullName>
    </submittedName>
</protein>
<evidence type="ECO:0000313" key="1">
    <source>
        <dbReference type="EMBL" id="WAR07855.1"/>
    </source>
</evidence>
<dbReference type="Pfam" id="PF00653">
    <property type="entry name" value="BIR"/>
    <property type="match status" value="2"/>
</dbReference>
<dbReference type="SUPFAM" id="SSF57924">
    <property type="entry name" value="Inhibitor of apoptosis (IAP) repeat"/>
    <property type="match status" value="2"/>
</dbReference>
<dbReference type="PANTHER" id="PTHR10044:SF139">
    <property type="entry name" value="DEATH-ASSOCIATED INHIBITOR OF APOPTOSIS 2"/>
    <property type="match status" value="1"/>
</dbReference>